<gene>
    <name evidence="2" type="ORF">PPL_10524</name>
</gene>
<keyword evidence="1" id="KW-0472">Membrane</keyword>
<keyword evidence="1" id="KW-1133">Transmembrane helix</keyword>
<evidence type="ECO:0000256" key="1">
    <source>
        <dbReference type="SAM" id="Phobius"/>
    </source>
</evidence>
<dbReference type="GeneID" id="31365993"/>
<dbReference type="FunCoup" id="D3BRB6">
    <property type="interactions" value="805"/>
</dbReference>
<keyword evidence="3" id="KW-1185">Reference proteome</keyword>
<dbReference type="EMBL" id="ADBJ01000050">
    <property type="protein sequence ID" value="EFA75948.1"/>
    <property type="molecule type" value="Genomic_DNA"/>
</dbReference>
<keyword evidence="1" id="KW-0812">Transmembrane</keyword>
<name>D3BRB6_HETP5</name>
<evidence type="ECO:0000313" key="2">
    <source>
        <dbReference type="EMBL" id="EFA75948.1"/>
    </source>
</evidence>
<dbReference type="AlphaFoldDB" id="D3BRB6"/>
<comment type="caution">
    <text evidence="2">The sequence shown here is derived from an EMBL/GenBank/DDBJ whole genome shotgun (WGS) entry which is preliminary data.</text>
</comment>
<feature type="transmembrane region" description="Helical" evidence="1">
    <location>
        <begin position="395"/>
        <end position="413"/>
    </location>
</feature>
<protein>
    <submittedName>
        <fullName evidence="2">Uncharacterized protein</fullName>
    </submittedName>
</protein>
<reference evidence="2 3" key="1">
    <citation type="journal article" date="2011" name="Genome Res.">
        <title>Phylogeny-wide analysis of social amoeba genomes highlights ancient origins for complex intercellular communication.</title>
        <authorList>
            <person name="Heidel A.J."/>
            <person name="Lawal H.M."/>
            <person name="Felder M."/>
            <person name="Schilde C."/>
            <person name="Helps N.R."/>
            <person name="Tunggal B."/>
            <person name="Rivero F."/>
            <person name="John U."/>
            <person name="Schleicher M."/>
            <person name="Eichinger L."/>
            <person name="Platzer M."/>
            <person name="Noegel A.A."/>
            <person name="Schaap P."/>
            <person name="Gloeckner G."/>
        </authorList>
    </citation>
    <scope>NUCLEOTIDE SEQUENCE [LARGE SCALE GENOMIC DNA]</scope>
    <source>
        <strain evidence="3">ATCC 26659 / Pp 5 / PN500</strain>
    </source>
</reference>
<dbReference type="OMA" id="RILNYFW"/>
<organism evidence="2 3">
    <name type="scientific">Heterostelium pallidum (strain ATCC 26659 / Pp 5 / PN500)</name>
    <name type="common">Cellular slime mold</name>
    <name type="synonym">Polysphondylium pallidum</name>
    <dbReference type="NCBI Taxonomy" id="670386"/>
    <lineage>
        <taxon>Eukaryota</taxon>
        <taxon>Amoebozoa</taxon>
        <taxon>Evosea</taxon>
        <taxon>Eumycetozoa</taxon>
        <taxon>Dictyostelia</taxon>
        <taxon>Acytosteliales</taxon>
        <taxon>Acytosteliaceae</taxon>
        <taxon>Heterostelium</taxon>
    </lineage>
</organism>
<dbReference type="Proteomes" id="UP000001396">
    <property type="component" value="Unassembled WGS sequence"/>
</dbReference>
<evidence type="ECO:0000313" key="3">
    <source>
        <dbReference type="Proteomes" id="UP000001396"/>
    </source>
</evidence>
<proteinExistence type="predicted"/>
<dbReference type="InParanoid" id="D3BRB6"/>
<accession>D3BRB6</accession>
<sequence>MARKELYQIVKKTYSLLLNQIIGGAAVFNRQPQQPCLKIGCVPLLKRYNNNSSSCIISNIRSYSTKNSNNNNNEDDVQINIINNNNNNYKEEAQTFQIVTPPPQEEKMEWKLFGQGRSIGNLVMFSIGLIMSAFTLGKALLEKETNDKSHESYEYYTNLLDYFGWAPPIGLWNNNGVLDKAIEEYKQGTLSQEGVMFLFNISTFKAGREILCQKGLIETISDRVDQFLEEDNDTPLLLRLQPSPVTGYELSLLVNLSVSDDSDVPLSTKAKISELSKRLPDDFKHPIVYIERSDLIVNTHRHETPMGLSKVLLYGLCPQTTSRLAMINGMRNTAMASMLVAGFPTFRTFVYDRFVSKSKSYSDYLVRIKTTSLLYPSAMLLVSGLPHLYWITPAVATFLGIAAYRLYSVLLMIERELHKFIDKN</sequence>
<dbReference type="RefSeq" id="XP_020428082.1">
    <property type="nucleotide sequence ID" value="XM_020581295.1"/>
</dbReference>